<dbReference type="RefSeq" id="WP_091200383.1">
    <property type="nucleotide sequence ID" value="NZ_LT594324.1"/>
</dbReference>
<sequence>MTVTITRPVRRRPAFHPLPVVAVDRLTDDAVAITFGVPEELRETFAFSAGQHLTVRRPAGGGLTGSAGPGGEDVRRSYSICSTPEELARHGRLRIGVREIPGGAFSAYACGALRDGDTVEVLPPLGHFTTAFAPDRVRHYGAVVAGSGITPVLSLVATALAVEPASTFTLVYGNRTANSVMFAEELADLKDRYPTRLHLVHVLSREQGESPLLSGRIDTERLTRLLDTVVPGDAIEEWFLCGPYGMVVDAKALLTARGLPDSAVRTELFHVDAPPEPVRRPTAEPGAGAEVTIVLDGRSSSFTMGRDERVLDAALKVRGELPYACKGGVCSTCKAKVVSGEVTMARNYALEPDELAAGYVLTCQSSPVTDTLTVDYDA</sequence>
<dbReference type="EMBL" id="LT594324">
    <property type="protein sequence ID" value="SBT53947.1"/>
    <property type="molecule type" value="Genomic_DNA"/>
</dbReference>
<evidence type="ECO:0000259" key="9">
    <source>
        <dbReference type="PROSITE" id="PS51085"/>
    </source>
</evidence>
<evidence type="ECO:0000313" key="12">
    <source>
        <dbReference type="Proteomes" id="UP000198765"/>
    </source>
</evidence>
<dbReference type="InterPro" id="IPR011884">
    <property type="entry name" value="PaaE"/>
</dbReference>
<evidence type="ECO:0000256" key="2">
    <source>
        <dbReference type="ARBA" id="ARBA00022630"/>
    </source>
</evidence>
<dbReference type="InterPro" id="IPR006058">
    <property type="entry name" value="2Fe2S_fd_BS"/>
</dbReference>
<dbReference type="PANTHER" id="PTHR47354:SF8">
    <property type="entry name" value="1,2-PHENYLACETYL-COA EPOXIDASE, SUBUNIT E"/>
    <property type="match status" value="1"/>
</dbReference>
<dbReference type="PROSITE" id="PS00197">
    <property type="entry name" value="2FE2S_FER_1"/>
    <property type="match status" value="1"/>
</dbReference>
<dbReference type="NCBIfam" id="TIGR02160">
    <property type="entry name" value="PA_CoA_Oxy5"/>
    <property type="match status" value="1"/>
</dbReference>
<feature type="domain" description="FAD-binding FR-type" evidence="10">
    <location>
        <begin position="13"/>
        <end position="131"/>
    </location>
</feature>
<evidence type="ECO:0000256" key="8">
    <source>
        <dbReference type="ARBA" id="ARBA00023014"/>
    </source>
</evidence>
<gene>
    <name evidence="11" type="ORF">GA0070621_5093</name>
</gene>
<feature type="domain" description="2Fe-2S ferredoxin-type" evidence="9">
    <location>
        <begin position="289"/>
        <end position="378"/>
    </location>
</feature>
<organism evidence="11 12">
    <name type="scientific">Micromonospora narathiwatensis</name>
    <dbReference type="NCBI Taxonomy" id="299146"/>
    <lineage>
        <taxon>Bacteria</taxon>
        <taxon>Bacillati</taxon>
        <taxon>Actinomycetota</taxon>
        <taxon>Actinomycetes</taxon>
        <taxon>Micromonosporales</taxon>
        <taxon>Micromonosporaceae</taxon>
        <taxon>Micromonospora</taxon>
    </lineage>
</organism>
<dbReference type="Proteomes" id="UP000198765">
    <property type="component" value="Chromosome I"/>
</dbReference>
<dbReference type="SUPFAM" id="SSF52343">
    <property type="entry name" value="Ferredoxin reductase-like, C-terminal NADP-linked domain"/>
    <property type="match status" value="1"/>
</dbReference>
<keyword evidence="7" id="KW-0408">Iron</keyword>
<dbReference type="GO" id="GO:0050660">
    <property type="term" value="F:flavin adenine dinucleotide binding"/>
    <property type="evidence" value="ECO:0007669"/>
    <property type="project" value="TreeGrafter"/>
</dbReference>
<dbReference type="InterPro" id="IPR008333">
    <property type="entry name" value="Cbr1-like_FAD-bd_dom"/>
</dbReference>
<comment type="cofactor">
    <cofactor evidence="1">
        <name>FAD</name>
        <dbReference type="ChEBI" id="CHEBI:57692"/>
    </cofactor>
</comment>
<protein>
    <submittedName>
        <fullName evidence="11">Ring-1,2-phenylacetyl-CoA epoxidase subunit PaaE</fullName>
    </submittedName>
</protein>
<evidence type="ECO:0000256" key="4">
    <source>
        <dbReference type="ARBA" id="ARBA00022723"/>
    </source>
</evidence>
<dbReference type="CDD" id="cd06214">
    <property type="entry name" value="PA_degradation_oxidoreductase_like"/>
    <property type="match status" value="1"/>
</dbReference>
<dbReference type="GO" id="GO:0051537">
    <property type="term" value="F:2 iron, 2 sulfur cluster binding"/>
    <property type="evidence" value="ECO:0007669"/>
    <property type="project" value="UniProtKB-KW"/>
</dbReference>
<dbReference type="InterPro" id="IPR017938">
    <property type="entry name" value="Riboflavin_synthase-like_b-brl"/>
</dbReference>
<dbReference type="InterPro" id="IPR012675">
    <property type="entry name" value="Beta-grasp_dom_sf"/>
</dbReference>
<dbReference type="SUPFAM" id="SSF63380">
    <property type="entry name" value="Riboflavin synthase domain-like"/>
    <property type="match status" value="1"/>
</dbReference>
<dbReference type="InterPro" id="IPR017927">
    <property type="entry name" value="FAD-bd_FR_type"/>
</dbReference>
<keyword evidence="8" id="KW-0411">Iron-sulfur</keyword>
<evidence type="ECO:0000256" key="5">
    <source>
        <dbReference type="ARBA" id="ARBA00022827"/>
    </source>
</evidence>
<dbReference type="GO" id="GO:0046872">
    <property type="term" value="F:metal ion binding"/>
    <property type="evidence" value="ECO:0007669"/>
    <property type="project" value="UniProtKB-KW"/>
</dbReference>
<keyword evidence="6" id="KW-0560">Oxidoreductase</keyword>
<dbReference type="GO" id="GO:0010124">
    <property type="term" value="P:phenylacetate catabolic process"/>
    <property type="evidence" value="ECO:0007669"/>
    <property type="project" value="InterPro"/>
</dbReference>
<dbReference type="GO" id="GO:0016491">
    <property type="term" value="F:oxidoreductase activity"/>
    <property type="evidence" value="ECO:0007669"/>
    <property type="project" value="UniProtKB-KW"/>
</dbReference>
<evidence type="ECO:0000256" key="6">
    <source>
        <dbReference type="ARBA" id="ARBA00023002"/>
    </source>
</evidence>
<evidence type="ECO:0000256" key="3">
    <source>
        <dbReference type="ARBA" id="ARBA00022714"/>
    </source>
</evidence>
<dbReference type="InterPro" id="IPR001433">
    <property type="entry name" value="OxRdtase_FAD/NAD-bd"/>
</dbReference>
<evidence type="ECO:0000313" key="11">
    <source>
        <dbReference type="EMBL" id="SBT53947.1"/>
    </source>
</evidence>
<keyword evidence="4" id="KW-0479">Metal-binding</keyword>
<dbReference type="PRINTS" id="PR00406">
    <property type="entry name" value="CYTB5RDTASE"/>
</dbReference>
<dbReference type="PATRIC" id="fig|299146.4.peg.5257"/>
<dbReference type="InterPro" id="IPR050415">
    <property type="entry name" value="MRET"/>
</dbReference>
<evidence type="ECO:0000259" key="10">
    <source>
        <dbReference type="PROSITE" id="PS51384"/>
    </source>
</evidence>
<evidence type="ECO:0000256" key="7">
    <source>
        <dbReference type="ARBA" id="ARBA00023004"/>
    </source>
</evidence>
<dbReference type="Pfam" id="PF00175">
    <property type="entry name" value="NAD_binding_1"/>
    <property type="match status" value="1"/>
</dbReference>
<keyword evidence="3" id="KW-0001">2Fe-2S</keyword>
<name>A0A1A9ABS0_9ACTN</name>
<dbReference type="PANTHER" id="PTHR47354">
    <property type="entry name" value="NADH OXIDOREDUCTASE HCR"/>
    <property type="match status" value="1"/>
</dbReference>
<dbReference type="Pfam" id="PF00970">
    <property type="entry name" value="FAD_binding_6"/>
    <property type="match status" value="1"/>
</dbReference>
<keyword evidence="2" id="KW-0285">Flavoprotein</keyword>
<dbReference type="Gene3D" id="3.10.20.30">
    <property type="match status" value="1"/>
</dbReference>
<evidence type="ECO:0000256" key="1">
    <source>
        <dbReference type="ARBA" id="ARBA00001974"/>
    </source>
</evidence>
<dbReference type="InterPro" id="IPR001041">
    <property type="entry name" value="2Fe-2S_ferredoxin-type"/>
</dbReference>
<accession>A0A1A9ABS0</accession>
<dbReference type="SUPFAM" id="SSF54292">
    <property type="entry name" value="2Fe-2S ferredoxin-like"/>
    <property type="match status" value="1"/>
</dbReference>
<dbReference type="InterPro" id="IPR036010">
    <property type="entry name" value="2Fe-2S_ferredoxin-like_sf"/>
</dbReference>
<proteinExistence type="predicted"/>
<dbReference type="Pfam" id="PF00111">
    <property type="entry name" value="Fer2"/>
    <property type="match status" value="1"/>
</dbReference>
<dbReference type="Gene3D" id="3.40.50.80">
    <property type="entry name" value="Nucleotide-binding domain of ferredoxin-NADP reductase (FNR) module"/>
    <property type="match status" value="1"/>
</dbReference>
<dbReference type="CDD" id="cd00207">
    <property type="entry name" value="fer2"/>
    <property type="match status" value="1"/>
</dbReference>
<dbReference type="Gene3D" id="2.40.30.10">
    <property type="entry name" value="Translation factors"/>
    <property type="match status" value="1"/>
</dbReference>
<keyword evidence="12" id="KW-1185">Reference proteome</keyword>
<dbReference type="OrthoDB" id="9796486at2"/>
<dbReference type="PROSITE" id="PS51085">
    <property type="entry name" value="2FE2S_FER_2"/>
    <property type="match status" value="1"/>
</dbReference>
<keyword evidence="5" id="KW-0274">FAD</keyword>
<reference evidence="11 12" key="1">
    <citation type="submission" date="2016-06" db="EMBL/GenBank/DDBJ databases">
        <authorList>
            <person name="Kjaerup R.B."/>
            <person name="Dalgaard T.S."/>
            <person name="Juul-Madsen H.R."/>
        </authorList>
    </citation>
    <scope>NUCLEOTIDE SEQUENCE [LARGE SCALE GENOMIC DNA]</scope>
    <source>
        <strain evidence="11 12">DSM 45248</strain>
    </source>
</reference>
<dbReference type="AlphaFoldDB" id="A0A1A9ABS0"/>
<dbReference type="InterPro" id="IPR039261">
    <property type="entry name" value="FNR_nucleotide-bd"/>
</dbReference>
<dbReference type="PROSITE" id="PS51384">
    <property type="entry name" value="FAD_FR"/>
    <property type="match status" value="1"/>
</dbReference>